<dbReference type="Proteomes" id="UP000821865">
    <property type="component" value="Chromosome 10"/>
</dbReference>
<evidence type="ECO:0000313" key="2">
    <source>
        <dbReference type="Proteomes" id="UP000821865"/>
    </source>
</evidence>
<proteinExistence type="predicted"/>
<sequence>MCEGPSSQSFYGRRDITSYAAQLDELAELASLHSLTAGSMELLALSSHPESEVCNCWRQFRATNFRLRRPSAASLPPALVDLYQGSSTTCCYRINDTERPDVSELVLLNFPSPKAPKPESLHLIVMVHGMYGCSTDMRLLRVFLELAQPRSNIRFLMSRANEREETFKDFDTLGVRLATEIVEHLKKYSKKPARISFIGFSMGNVIIRSALAKAELRPLHRFLHTFLSLCGPHVGTVFNTSFVVNMGEYSCSIQTVCTWPPRFARTSRRAKISEPMISSDQYVQMKQMAPPV</sequence>
<comment type="caution">
    <text evidence="1">The sequence shown here is derived from an EMBL/GenBank/DDBJ whole genome shotgun (WGS) entry which is preliminary data.</text>
</comment>
<name>A0ACB8DPL2_DERSI</name>
<reference evidence="1" key="1">
    <citation type="submission" date="2020-05" db="EMBL/GenBank/DDBJ databases">
        <title>Large-scale comparative analyses of tick genomes elucidate their genetic diversity and vector capacities.</title>
        <authorList>
            <person name="Jia N."/>
            <person name="Wang J."/>
            <person name="Shi W."/>
            <person name="Du L."/>
            <person name="Sun Y."/>
            <person name="Zhan W."/>
            <person name="Jiang J."/>
            <person name="Wang Q."/>
            <person name="Zhang B."/>
            <person name="Ji P."/>
            <person name="Sakyi L.B."/>
            <person name="Cui X."/>
            <person name="Yuan T."/>
            <person name="Jiang B."/>
            <person name="Yang W."/>
            <person name="Lam T.T.-Y."/>
            <person name="Chang Q."/>
            <person name="Ding S."/>
            <person name="Wang X."/>
            <person name="Zhu J."/>
            <person name="Ruan X."/>
            <person name="Zhao L."/>
            <person name="Wei J."/>
            <person name="Que T."/>
            <person name="Du C."/>
            <person name="Cheng J."/>
            <person name="Dai P."/>
            <person name="Han X."/>
            <person name="Huang E."/>
            <person name="Gao Y."/>
            <person name="Liu J."/>
            <person name="Shao H."/>
            <person name="Ye R."/>
            <person name="Li L."/>
            <person name="Wei W."/>
            <person name="Wang X."/>
            <person name="Wang C."/>
            <person name="Yang T."/>
            <person name="Huo Q."/>
            <person name="Li W."/>
            <person name="Guo W."/>
            <person name="Chen H."/>
            <person name="Zhou L."/>
            <person name="Ni X."/>
            <person name="Tian J."/>
            <person name="Zhou Y."/>
            <person name="Sheng Y."/>
            <person name="Liu T."/>
            <person name="Pan Y."/>
            <person name="Xia L."/>
            <person name="Li J."/>
            <person name="Zhao F."/>
            <person name="Cao W."/>
        </authorList>
    </citation>
    <scope>NUCLEOTIDE SEQUENCE</scope>
    <source>
        <strain evidence="1">Dsil-2018</strain>
    </source>
</reference>
<dbReference type="EMBL" id="CM023479">
    <property type="protein sequence ID" value="KAH7974417.1"/>
    <property type="molecule type" value="Genomic_DNA"/>
</dbReference>
<gene>
    <name evidence="1" type="ORF">HPB49_015264</name>
</gene>
<organism evidence="1 2">
    <name type="scientific">Dermacentor silvarum</name>
    <name type="common">Tick</name>
    <dbReference type="NCBI Taxonomy" id="543639"/>
    <lineage>
        <taxon>Eukaryota</taxon>
        <taxon>Metazoa</taxon>
        <taxon>Ecdysozoa</taxon>
        <taxon>Arthropoda</taxon>
        <taxon>Chelicerata</taxon>
        <taxon>Arachnida</taxon>
        <taxon>Acari</taxon>
        <taxon>Parasitiformes</taxon>
        <taxon>Ixodida</taxon>
        <taxon>Ixodoidea</taxon>
        <taxon>Ixodidae</taxon>
        <taxon>Rhipicephalinae</taxon>
        <taxon>Dermacentor</taxon>
    </lineage>
</organism>
<protein>
    <submittedName>
        <fullName evidence="1">Uncharacterized protein</fullName>
    </submittedName>
</protein>
<evidence type="ECO:0000313" key="1">
    <source>
        <dbReference type="EMBL" id="KAH7974417.1"/>
    </source>
</evidence>
<keyword evidence="2" id="KW-1185">Reference proteome</keyword>
<accession>A0ACB8DPL2</accession>